<evidence type="ECO:0000313" key="2">
    <source>
        <dbReference type="Proteomes" id="UP000094844"/>
    </source>
</evidence>
<evidence type="ECO:0000313" key="1">
    <source>
        <dbReference type="EMBL" id="SCM51389.1"/>
    </source>
</evidence>
<evidence type="ECO:0008006" key="3">
    <source>
        <dbReference type="Google" id="ProtNLM"/>
    </source>
</evidence>
<sequence length="309" mass="34052">MTKLTKEQVKFFIETMTDDMHNTTQHKIAETLLSKFGECESLQAKLLAYEQAAKNPIGSFHISGGQVEATTDYCRDGEWPVQDGEVLVYAAPVLPKQPELVDLSQQVEILNRILNWILKELPVPTQKASAMAIRLSSVIDIISDLEITAPAQPVIPEQSELRYGDNVLWFLNELAAFDASDIDSDDFDVYGEDRNGMEGCATISITELAADAAKLLSAQPVSEPYKLPQGWKLVPCKLTAENGAKSCMIGEFTEQTEISCPECFGDDECETCDGSGIIEVTVPVRWTTIKDIWSKGIEHFAAAPAQESE</sequence>
<name>A0A1C6YX66_HAFAL</name>
<dbReference type="AlphaFoldDB" id="A0A1C6YX66"/>
<protein>
    <recommendedName>
        <fullName evidence="3">Molecular chaperone DnaJ</fullName>
    </recommendedName>
</protein>
<proteinExistence type="predicted"/>
<organism evidence="1 2">
    <name type="scientific">Hafnia alvei</name>
    <dbReference type="NCBI Taxonomy" id="569"/>
    <lineage>
        <taxon>Bacteria</taxon>
        <taxon>Pseudomonadati</taxon>
        <taxon>Pseudomonadota</taxon>
        <taxon>Gammaproteobacteria</taxon>
        <taxon>Enterobacterales</taxon>
        <taxon>Hafniaceae</taxon>
        <taxon>Hafnia</taxon>
    </lineage>
</organism>
<reference evidence="1 2" key="1">
    <citation type="submission" date="2016-09" db="EMBL/GenBank/DDBJ databases">
        <authorList>
            <person name="Capua I."/>
            <person name="De Benedictis P."/>
            <person name="Joannis T."/>
            <person name="Lombin L.H."/>
            <person name="Cattoli G."/>
        </authorList>
    </citation>
    <scope>NUCLEOTIDE SEQUENCE [LARGE SCALE GENOMIC DNA]</scope>
    <source>
        <strain evidence="1 2">GB001</strain>
    </source>
</reference>
<dbReference type="RefSeq" id="WP_247650304.1">
    <property type="nucleotide sequence ID" value="NZ_FMIQ01000011.1"/>
</dbReference>
<dbReference type="Proteomes" id="UP000094844">
    <property type="component" value="Unassembled WGS sequence"/>
</dbReference>
<gene>
    <name evidence="1" type="ORF">BN1044_00851</name>
</gene>
<accession>A0A1C6YX66</accession>
<dbReference type="EMBL" id="FMIQ01000011">
    <property type="protein sequence ID" value="SCM51389.1"/>
    <property type="molecule type" value="Genomic_DNA"/>
</dbReference>